<evidence type="ECO:0000313" key="1">
    <source>
        <dbReference type="EMBL" id="EUB54640.1"/>
    </source>
</evidence>
<dbReference type="GeneID" id="36346228"/>
<dbReference type="CTD" id="36346228"/>
<organism evidence="1 2">
    <name type="scientific">Echinococcus granulosus</name>
    <name type="common">Hydatid tapeworm</name>
    <dbReference type="NCBI Taxonomy" id="6210"/>
    <lineage>
        <taxon>Eukaryota</taxon>
        <taxon>Metazoa</taxon>
        <taxon>Spiralia</taxon>
        <taxon>Lophotrochozoa</taxon>
        <taxon>Platyhelminthes</taxon>
        <taxon>Cestoda</taxon>
        <taxon>Eucestoda</taxon>
        <taxon>Cyclophyllidea</taxon>
        <taxon>Taeniidae</taxon>
        <taxon>Echinococcus</taxon>
        <taxon>Echinococcus granulosus group</taxon>
    </lineage>
</organism>
<sequence>MQQNFFPMTLTYPLEVLFPIHSYQSPLLTEFWGLVSPNFDKLSARKRQLCLSFKNATKLFPNDFNLPSGTSLSFHKMPICVKALRFLCCKSLKKISKKECLPSLCNEENLESTDNDKFWLFKWIPSLSVLFLQKKDLSSLQPLCFPVQSKMTYPPDNCFLQLGKSSHFSNHQIITSNHKDVFIVQPQI</sequence>
<keyword evidence="2" id="KW-1185">Reference proteome</keyword>
<dbReference type="Proteomes" id="UP000019149">
    <property type="component" value="Unassembled WGS sequence"/>
</dbReference>
<comment type="caution">
    <text evidence="1">The sequence shown here is derived from an EMBL/GenBank/DDBJ whole genome shotgun (WGS) entry which is preliminary data.</text>
</comment>
<evidence type="ECO:0000313" key="2">
    <source>
        <dbReference type="Proteomes" id="UP000019149"/>
    </source>
</evidence>
<reference evidence="1 2" key="1">
    <citation type="journal article" date="2013" name="Nat. Genet.">
        <title>The genome of the hydatid tapeworm Echinococcus granulosus.</title>
        <authorList>
            <person name="Zheng H."/>
            <person name="Zhang W."/>
            <person name="Zhang L."/>
            <person name="Zhang Z."/>
            <person name="Li J."/>
            <person name="Lu G."/>
            <person name="Zhu Y."/>
            <person name="Wang Y."/>
            <person name="Huang Y."/>
            <person name="Liu J."/>
            <person name="Kang H."/>
            <person name="Chen J."/>
            <person name="Wang L."/>
            <person name="Chen A."/>
            <person name="Yu S."/>
            <person name="Gao Z."/>
            <person name="Jin L."/>
            <person name="Gu W."/>
            <person name="Wang Z."/>
            <person name="Zhao L."/>
            <person name="Shi B."/>
            <person name="Wen H."/>
            <person name="Lin R."/>
            <person name="Jones M.K."/>
            <person name="Brejova B."/>
            <person name="Vinar T."/>
            <person name="Zhao G."/>
            <person name="McManus D.P."/>
            <person name="Chen Z."/>
            <person name="Zhou Y."/>
            <person name="Wang S."/>
        </authorList>
    </citation>
    <scope>NUCLEOTIDE SEQUENCE [LARGE SCALE GENOMIC DNA]</scope>
</reference>
<name>W6U0J4_ECHGR</name>
<dbReference type="KEGG" id="egl:EGR_10513"/>
<proteinExistence type="predicted"/>
<protein>
    <submittedName>
        <fullName evidence="1">Uncharacterized protein</fullName>
    </submittedName>
</protein>
<dbReference type="EMBL" id="APAU02000227">
    <property type="protein sequence ID" value="EUB54640.1"/>
    <property type="molecule type" value="Genomic_DNA"/>
</dbReference>
<accession>W6U0J4</accession>
<dbReference type="RefSeq" id="XP_024345836.1">
    <property type="nucleotide sequence ID" value="XM_024499762.1"/>
</dbReference>
<gene>
    <name evidence="1" type="ORF">EGR_10513</name>
</gene>
<dbReference type="AlphaFoldDB" id="W6U0J4"/>